<dbReference type="EMBL" id="LT795071">
    <property type="protein sequence ID" value="SJX65674.1"/>
    <property type="molecule type" value="Genomic_DNA"/>
</dbReference>
<dbReference type="GO" id="GO:0016747">
    <property type="term" value="F:acyltransferase activity, transferring groups other than amino-acyl groups"/>
    <property type="evidence" value="ECO:0007669"/>
    <property type="project" value="InterPro"/>
</dbReference>
<dbReference type="Gene3D" id="3.40.630.30">
    <property type="match status" value="1"/>
</dbReference>
<organism evidence="2 3">
    <name type="scientific">Sporisorium reilianum f. sp. reilianum</name>
    <dbReference type="NCBI Taxonomy" id="72559"/>
    <lineage>
        <taxon>Eukaryota</taxon>
        <taxon>Fungi</taxon>
        <taxon>Dikarya</taxon>
        <taxon>Basidiomycota</taxon>
        <taxon>Ustilaginomycotina</taxon>
        <taxon>Ustilaginomycetes</taxon>
        <taxon>Ustilaginales</taxon>
        <taxon>Ustilaginaceae</taxon>
        <taxon>Sporisorium</taxon>
    </lineage>
</organism>
<evidence type="ECO:0000259" key="1">
    <source>
        <dbReference type="Pfam" id="PF00583"/>
    </source>
</evidence>
<protein>
    <submittedName>
        <fullName evidence="2">Related to Acetyltransferase, GNAT family</fullName>
    </submittedName>
</protein>
<evidence type="ECO:0000313" key="2">
    <source>
        <dbReference type="EMBL" id="SJX65674.1"/>
    </source>
</evidence>
<dbReference type="AlphaFoldDB" id="A0A2N8UL74"/>
<dbReference type="SUPFAM" id="SSF55729">
    <property type="entry name" value="Acyl-CoA N-acyltransferases (Nat)"/>
    <property type="match status" value="1"/>
</dbReference>
<reference evidence="2 3" key="1">
    <citation type="submission" date="2017-02" db="EMBL/GenBank/DDBJ databases">
        <authorList>
            <person name="Peterson S.W."/>
        </authorList>
    </citation>
    <scope>NUCLEOTIDE SEQUENCE [LARGE SCALE GENOMIC DNA]</scope>
    <source>
        <strain evidence="2 3">SRS1_H2-8</strain>
    </source>
</reference>
<gene>
    <name evidence="2" type="ORF">SRS1_21003</name>
</gene>
<sequence>MFQVLRISDPSLSDAQRAEYAQRYTELRIAGLERSPHAFSTTVAVEAQLTAHTRAARLQEPQKTIFVCVNQDTQEWVGQVTLIGPLTRAEYDSSFQILPGRESATSPSLGDATGDAYWHMTALYVDDRIRGRGLARLLCEACFGYIGQGQLRIVIKPDNTVVVEMYKRMGFEMLEGTAALIEAVHASRDGYDRLPQDAHEDLGYTTRGGIVMVKRVKQ</sequence>
<dbReference type="InterPro" id="IPR016181">
    <property type="entry name" value="Acyl_CoA_acyltransferase"/>
</dbReference>
<name>A0A2N8UL74_9BASI</name>
<accession>A0A2N8UL74</accession>
<keyword evidence="2" id="KW-0808">Transferase</keyword>
<proteinExistence type="predicted"/>
<feature type="domain" description="N-acetyltransferase" evidence="1">
    <location>
        <begin position="61"/>
        <end position="171"/>
    </location>
</feature>
<dbReference type="Proteomes" id="UP000239563">
    <property type="component" value="Chromosome XVIII"/>
</dbReference>
<dbReference type="InterPro" id="IPR000182">
    <property type="entry name" value="GNAT_dom"/>
</dbReference>
<dbReference type="Pfam" id="PF00583">
    <property type="entry name" value="Acetyltransf_1"/>
    <property type="match status" value="1"/>
</dbReference>
<evidence type="ECO:0000313" key="3">
    <source>
        <dbReference type="Proteomes" id="UP000239563"/>
    </source>
</evidence>